<dbReference type="RefSeq" id="WP_203933887.1">
    <property type="nucleotide sequence ID" value="NZ_BOPH01000129.1"/>
</dbReference>
<sequence length="248" mass="24943">MTIADAGIFAAALALVTGPWLRGLIFAHSVAYRQPLRRRCPACGAIAVGARAGLLIAAPLDGRCPLCRSPLGPTPGVVELTCAAVLVGIAVAAPSGWVLAAWTWTALLAVALAFVDVAVMRLPDTLTVTACVGSLGLLGIAAIATGSAFHLGRAIVGGVGLGALYLVPILWSAMGMGRGDGMLAVVVGMNVGWLGLDALVTSTLATAAIAAACTLTMLASGRVRRGDHVAVGPFILLGALAAIHWHST</sequence>
<evidence type="ECO:0000259" key="3">
    <source>
        <dbReference type="Pfam" id="PF01478"/>
    </source>
</evidence>
<protein>
    <recommendedName>
        <fullName evidence="3">Prepilin type IV endopeptidase peptidase domain-containing protein</fullName>
    </recommendedName>
</protein>
<keyword evidence="2" id="KW-1133">Transmembrane helix</keyword>
<dbReference type="GO" id="GO:0006465">
    <property type="term" value="P:signal peptide processing"/>
    <property type="evidence" value="ECO:0007669"/>
    <property type="project" value="TreeGrafter"/>
</dbReference>
<feature type="transmembrane region" description="Helical" evidence="2">
    <location>
        <begin position="191"/>
        <end position="217"/>
    </location>
</feature>
<dbReference type="Proteomes" id="UP000635606">
    <property type="component" value="Unassembled WGS sequence"/>
</dbReference>
<feature type="transmembrane region" description="Helical" evidence="2">
    <location>
        <begin position="126"/>
        <end position="144"/>
    </location>
</feature>
<dbReference type="GO" id="GO:0005886">
    <property type="term" value="C:plasma membrane"/>
    <property type="evidence" value="ECO:0007669"/>
    <property type="project" value="TreeGrafter"/>
</dbReference>
<reference evidence="4" key="1">
    <citation type="submission" date="2021-01" db="EMBL/GenBank/DDBJ databases">
        <title>Whole genome shotgun sequence of Virgisporangium ochraceum NBRC 16418.</title>
        <authorList>
            <person name="Komaki H."/>
            <person name="Tamura T."/>
        </authorList>
    </citation>
    <scope>NUCLEOTIDE SEQUENCE</scope>
    <source>
        <strain evidence="4">NBRC 16418</strain>
    </source>
</reference>
<keyword evidence="5" id="KW-1185">Reference proteome</keyword>
<proteinExistence type="inferred from homology"/>
<accession>A0A8J4A4I7</accession>
<evidence type="ECO:0000313" key="4">
    <source>
        <dbReference type="EMBL" id="GIJ74078.1"/>
    </source>
</evidence>
<dbReference type="PANTHER" id="PTHR30487:SF0">
    <property type="entry name" value="PREPILIN LEADER PEPTIDASE_N-METHYLTRANSFERASE-RELATED"/>
    <property type="match status" value="1"/>
</dbReference>
<feature type="transmembrane region" description="Helical" evidence="2">
    <location>
        <begin position="6"/>
        <end position="28"/>
    </location>
</feature>
<dbReference type="PANTHER" id="PTHR30487">
    <property type="entry name" value="TYPE 4 PREPILIN-LIKE PROTEINS LEADER PEPTIDE-PROCESSING ENZYME"/>
    <property type="match status" value="1"/>
</dbReference>
<feature type="transmembrane region" description="Helical" evidence="2">
    <location>
        <begin position="151"/>
        <end position="171"/>
    </location>
</feature>
<dbReference type="GO" id="GO:0004190">
    <property type="term" value="F:aspartic-type endopeptidase activity"/>
    <property type="evidence" value="ECO:0007669"/>
    <property type="project" value="InterPro"/>
</dbReference>
<evidence type="ECO:0000256" key="1">
    <source>
        <dbReference type="ARBA" id="ARBA00005801"/>
    </source>
</evidence>
<evidence type="ECO:0000256" key="2">
    <source>
        <dbReference type="SAM" id="Phobius"/>
    </source>
</evidence>
<name>A0A8J4A4I7_9ACTN</name>
<dbReference type="AlphaFoldDB" id="A0A8J4A4I7"/>
<keyword evidence="2" id="KW-0812">Transmembrane</keyword>
<gene>
    <name evidence="4" type="ORF">Voc01_089950</name>
</gene>
<dbReference type="EMBL" id="BOPH01000129">
    <property type="protein sequence ID" value="GIJ74078.1"/>
    <property type="molecule type" value="Genomic_DNA"/>
</dbReference>
<dbReference type="Pfam" id="PF01478">
    <property type="entry name" value="Peptidase_A24"/>
    <property type="match status" value="1"/>
</dbReference>
<feature type="transmembrane region" description="Helical" evidence="2">
    <location>
        <begin position="229"/>
        <end position="247"/>
    </location>
</feature>
<dbReference type="InterPro" id="IPR050882">
    <property type="entry name" value="Prepilin_peptidase/N-MTase"/>
</dbReference>
<evidence type="ECO:0000313" key="5">
    <source>
        <dbReference type="Proteomes" id="UP000635606"/>
    </source>
</evidence>
<keyword evidence="2" id="KW-0472">Membrane</keyword>
<comment type="caution">
    <text evidence="4">The sequence shown here is derived from an EMBL/GenBank/DDBJ whole genome shotgun (WGS) entry which is preliminary data.</text>
</comment>
<organism evidence="4 5">
    <name type="scientific">Virgisporangium ochraceum</name>
    <dbReference type="NCBI Taxonomy" id="65505"/>
    <lineage>
        <taxon>Bacteria</taxon>
        <taxon>Bacillati</taxon>
        <taxon>Actinomycetota</taxon>
        <taxon>Actinomycetes</taxon>
        <taxon>Micromonosporales</taxon>
        <taxon>Micromonosporaceae</taxon>
        <taxon>Virgisporangium</taxon>
    </lineage>
</organism>
<comment type="similarity">
    <text evidence="1">Belongs to the peptidase A24 family.</text>
</comment>
<feature type="domain" description="Prepilin type IV endopeptidase peptidase" evidence="3">
    <location>
        <begin position="106"/>
        <end position="212"/>
    </location>
</feature>
<dbReference type="InterPro" id="IPR000045">
    <property type="entry name" value="Prepilin_IV_endopep_pep"/>
</dbReference>